<dbReference type="InterPro" id="IPR013783">
    <property type="entry name" value="Ig-like_fold"/>
</dbReference>
<dbReference type="Proteomes" id="UP000225706">
    <property type="component" value="Unassembled WGS sequence"/>
</dbReference>
<protein>
    <submittedName>
        <fullName evidence="1">Gelation factor</fullName>
    </submittedName>
</protein>
<comment type="caution">
    <text evidence="1">The sequence shown here is derived from an EMBL/GenBank/DDBJ whole genome shotgun (WGS) entry which is preliminary data.</text>
</comment>
<dbReference type="InterPro" id="IPR036514">
    <property type="entry name" value="SGNH_hydro_sf"/>
</dbReference>
<dbReference type="Gene3D" id="3.40.50.1110">
    <property type="entry name" value="SGNH hydrolase"/>
    <property type="match status" value="1"/>
</dbReference>
<gene>
    <name evidence="1" type="primary">abpC</name>
    <name evidence="1" type="ORF">AWC38_SpisGene233</name>
</gene>
<evidence type="ECO:0000313" key="2">
    <source>
        <dbReference type="Proteomes" id="UP000225706"/>
    </source>
</evidence>
<name>A0A2B4T0X9_STYPI</name>
<dbReference type="SUPFAM" id="SSF81296">
    <property type="entry name" value="E set domains"/>
    <property type="match status" value="1"/>
</dbReference>
<dbReference type="InterPro" id="IPR014756">
    <property type="entry name" value="Ig_E-set"/>
</dbReference>
<dbReference type="EMBL" id="LSMT01000001">
    <property type="protein sequence ID" value="PFX34983.1"/>
    <property type="molecule type" value="Genomic_DNA"/>
</dbReference>
<organism evidence="1 2">
    <name type="scientific">Stylophora pistillata</name>
    <name type="common">Smooth cauliflower coral</name>
    <dbReference type="NCBI Taxonomy" id="50429"/>
    <lineage>
        <taxon>Eukaryota</taxon>
        <taxon>Metazoa</taxon>
        <taxon>Cnidaria</taxon>
        <taxon>Anthozoa</taxon>
        <taxon>Hexacorallia</taxon>
        <taxon>Scleractinia</taxon>
        <taxon>Astrocoeniina</taxon>
        <taxon>Pocilloporidae</taxon>
        <taxon>Stylophora</taxon>
    </lineage>
</organism>
<dbReference type="PANTHER" id="PTHR16165:SF5">
    <property type="entry name" value="NXPE FAMILY MEMBER 3"/>
    <property type="match status" value="1"/>
</dbReference>
<proteinExistence type="predicted"/>
<dbReference type="OrthoDB" id="5986598at2759"/>
<accession>A0A2B4T0X9</accession>
<sequence length="587" mass="68394">MIFLIAQHLKAFLKLWLSAVALHLFYFQYFNNSGGNSFYLENTPKISHQVESFQESWCRIHRARVNLDQILSPCFHNISWNGPSPTNRELQTDAARSMISFFGIRPAGQFSRFSIQTKTRKGKLKHIGGDSWRVLLRGPATVSPTMFDHRNGTYEFLFLVMDPGVYMLDITLDYSLCEGYREPPKNWFIVGNSHGKLQKEGTLGKNRARDDYLLQPFQDGKLIMINIPLPTDGGAYLINRLHRQSRMNTQCLSPFPNFDLTCGVECKFMWDGFGRWFGKNWRPYLTGAYLINRLHRQSRMNTQCLSPFPNFDLTCGVECKFMWDGFGRWFGKNWRPYLTDISNHSQFKSTSRKPRTLWLFGDSNAERLYVSLKDGPLCNEFFKVCNLSKMWVYPWPSIQPVAWDDKDFDPQQILDHIRGVLELPEMDENSAMILNLGLHYMESTSFANYRILLKGVTELLNQREKKSGKLRYKTRVIWKTTTSMNKEKDIGSRLKSDWQRFLNPARVILYNTFATSLMCQAGLEVLDVYPFTRSYPGGTGGPEVAHYKEQDTVHFKYIAMKPIDIFLEDYFRGKVTLPIDFRNYEFS</sequence>
<keyword evidence="2" id="KW-1185">Reference proteome</keyword>
<evidence type="ECO:0000313" key="1">
    <source>
        <dbReference type="EMBL" id="PFX34983.1"/>
    </source>
</evidence>
<reference evidence="2" key="1">
    <citation type="journal article" date="2017" name="bioRxiv">
        <title>Comparative analysis of the genomes of Stylophora pistillata and Acropora digitifera provides evidence for extensive differences between species of corals.</title>
        <authorList>
            <person name="Voolstra C.R."/>
            <person name="Li Y."/>
            <person name="Liew Y.J."/>
            <person name="Baumgarten S."/>
            <person name="Zoccola D."/>
            <person name="Flot J.-F."/>
            <person name="Tambutte S."/>
            <person name="Allemand D."/>
            <person name="Aranda M."/>
        </authorList>
    </citation>
    <scope>NUCLEOTIDE SEQUENCE [LARGE SCALE GENOMIC DNA]</scope>
</reference>
<dbReference type="PANTHER" id="PTHR16165">
    <property type="entry name" value="NXPE FAMILY MEMBER"/>
    <property type="match status" value="1"/>
</dbReference>
<dbReference type="Gene3D" id="2.60.40.10">
    <property type="entry name" value="Immunoglobulins"/>
    <property type="match status" value="1"/>
</dbReference>
<dbReference type="AlphaFoldDB" id="A0A2B4T0X9"/>